<dbReference type="PANTHER" id="PTHR46244:SF3">
    <property type="entry name" value="PHOSPHOENOLPYRUVATE-PROTEIN PHOSPHOTRANSFERASE"/>
    <property type="match status" value="1"/>
</dbReference>
<dbReference type="Pfam" id="PF02896">
    <property type="entry name" value="PEP-utilizers_C"/>
    <property type="match status" value="1"/>
</dbReference>
<dbReference type="GO" id="GO:0046872">
    <property type="term" value="F:metal ion binding"/>
    <property type="evidence" value="ECO:0007669"/>
    <property type="project" value="UniProtKB-KW"/>
</dbReference>
<dbReference type="Gene3D" id="3.20.20.60">
    <property type="entry name" value="Phosphoenolpyruvate-binding domains"/>
    <property type="match status" value="1"/>
</dbReference>
<feature type="domain" description="Phosphotransferase system enzyme I N-terminal" evidence="23">
    <location>
        <begin position="6"/>
        <end position="130"/>
    </location>
</feature>
<dbReference type="PIRSF" id="PIRSF000732">
    <property type="entry name" value="PTS_enzyme_I"/>
    <property type="match status" value="1"/>
</dbReference>
<evidence type="ECO:0000256" key="11">
    <source>
        <dbReference type="ARBA" id="ARBA00022679"/>
    </source>
</evidence>
<feature type="binding site" evidence="19">
    <location>
        <position position="481"/>
    </location>
    <ligand>
        <name>phosphoenolpyruvate</name>
        <dbReference type="ChEBI" id="CHEBI:58702"/>
    </ligand>
</feature>
<dbReference type="InterPro" id="IPR023151">
    <property type="entry name" value="PEP_util_CS"/>
</dbReference>
<evidence type="ECO:0000256" key="6">
    <source>
        <dbReference type="ARBA" id="ARBA00012232"/>
    </source>
</evidence>
<keyword evidence="8 17" id="KW-0813">Transport</keyword>
<dbReference type="InterPro" id="IPR050499">
    <property type="entry name" value="PEP-utilizing_PTS_enzyme"/>
</dbReference>
<dbReference type="GO" id="GO:0009401">
    <property type="term" value="P:phosphoenolpyruvate-dependent sugar phosphotransferase system"/>
    <property type="evidence" value="ECO:0007669"/>
    <property type="project" value="UniProtKB-KW"/>
</dbReference>
<sequence length="572" mass="63130">MEVFLGVSAADGAGIGSAFLIPDQIKRAIPQTKISKEDIEEGWERFTSAKTAVAEDITEKLSKLPVDKSTAIQREIFEAYILMLSDPVFLKEVRTEYETTLFNIEYTLNFKSEEYAARLRNAGNDYLAERAQDITDIFGRVLDEMLGIHTFDINEVPDGSVIIASSLSPTETIILSKRKIAGLALTEGGISSHVVILARNYGIPTVVGLHGTSLRKKVQNGQMVIVDAECAELLADPDEETIAQYRKTIEIRRKEQEFLTEYLDKPALTKDGERFTLYANIGSPEEAETALKAGADGIGLFRTEFLYMAKADTSHHAAARSFNEDEQFEAYKHVLTVMKDKPVTIRTLDAGGDKLINSVDIPSFNEKNPLMGMRAIRLSLAYPQVLKTQLRALYRASVYGKLRIMLPLITSAEQVEQSLVIVDEVKKELAAENIPFDDKVPVGIMIETAAAALTSDCLAKISDFFSLGTNDLTQYTLGVDRENSNVSGLYDEFNLAVLRLIAITITNAKKYGINLSVCGEMAGRHDSILVLGGLGIRSLSMSPNLISRTKHLLSQFTVAELQAISSKRLNKL</sequence>
<keyword evidence="25" id="KW-1185">Reference proteome</keyword>
<comment type="catalytic activity">
    <reaction evidence="1 17">
        <text>L-histidyl-[protein] + phosphoenolpyruvate = N(pros)-phospho-L-histidyl-[protein] + pyruvate</text>
        <dbReference type="Rhea" id="RHEA:23880"/>
        <dbReference type="Rhea" id="RHEA-COMP:9745"/>
        <dbReference type="Rhea" id="RHEA-COMP:9746"/>
        <dbReference type="ChEBI" id="CHEBI:15361"/>
        <dbReference type="ChEBI" id="CHEBI:29979"/>
        <dbReference type="ChEBI" id="CHEBI:58702"/>
        <dbReference type="ChEBI" id="CHEBI:64837"/>
        <dbReference type="EC" id="2.7.3.9"/>
    </reaction>
</comment>
<dbReference type="InterPro" id="IPR036637">
    <property type="entry name" value="Phosphohistidine_dom_sf"/>
</dbReference>
<comment type="cofactor">
    <cofactor evidence="2 17 20">
        <name>Mg(2+)</name>
        <dbReference type="ChEBI" id="CHEBI:18420"/>
    </cofactor>
</comment>
<evidence type="ECO:0000256" key="13">
    <source>
        <dbReference type="ARBA" id="ARBA00022723"/>
    </source>
</evidence>
<protein>
    <recommendedName>
        <fullName evidence="7 17">Phosphoenolpyruvate-protein phosphotransferase</fullName>
        <ecNumber evidence="6 17">2.7.3.9</ecNumber>
    </recommendedName>
    <alternativeName>
        <fullName evidence="16 17">Phosphotransferase system, enzyme I</fullName>
    </alternativeName>
</protein>
<comment type="subcellular location">
    <subcellularLocation>
        <location evidence="4 17">Cytoplasm</location>
    </subcellularLocation>
</comment>
<comment type="similarity">
    <text evidence="5 17">Belongs to the PEP-utilizing enzyme family.</text>
</comment>
<feature type="binding site" evidence="19">
    <location>
        <position position="302"/>
    </location>
    <ligand>
        <name>phosphoenolpyruvate</name>
        <dbReference type="ChEBI" id="CHEBI:58702"/>
    </ligand>
</feature>
<dbReference type="Pfam" id="PF05524">
    <property type="entry name" value="PEP-utilisers_N"/>
    <property type="match status" value="1"/>
</dbReference>
<evidence type="ECO:0000256" key="18">
    <source>
        <dbReference type="PIRSR" id="PIRSR000732-1"/>
    </source>
</evidence>
<keyword evidence="15 17" id="KW-0460">Magnesium</keyword>
<dbReference type="InterPro" id="IPR040442">
    <property type="entry name" value="Pyrv_kinase-like_dom_sf"/>
</dbReference>
<feature type="active site" description="Proton donor" evidence="18">
    <location>
        <position position="518"/>
    </location>
</feature>
<reference evidence="24 25" key="1">
    <citation type="submission" date="2017-02" db="EMBL/GenBank/DDBJ databases">
        <authorList>
            <person name="Peterson S.W."/>
        </authorList>
    </citation>
    <scope>NUCLEOTIDE SEQUENCE [LARGE SCALE GENOMIC DNA]</scope>
    <source>
        <strain evidence="24 25">ATCC BAA-908</strain>
    </source>
</reference>
<dbReference type="InterPro" id="IPR000121">
    <property type="entry name" value="PEP_util_C"/>
</dbReference>
<dbReference type="InterPro" id="IPR006318">
    <property type="entry name" value="PTS_EI-like"/>
</dbReference>
<evidence type="ECO:0000259" key="22">
    <source>
        <dbReference type="Pfam" id="PF02896"/>
    </source>
</evidence>
<dbReference type="InterPro" id="IPR024692">
    <property type="entry name" value="PTS_EI"/>
</dbReference>
<keyword evidence="10 17" id="KW-0762">Sugar transport</keyword>
<feature type="domain" description="PEP-utilising enzyme C-terminal" evidence="22">
    <location>
        <begin position="262"/>
        <end position="556"/>
    </location>
</feature>
<evidence type="ECO:0000256" key="4">
    <source>
        <dbReference type="ARBA" id="ARBA00004496"/>
    </source>
</evidence>
<dbReference type="GO" id="GO:0008965">
    <property type="term" value="F:phosphoenolpyruvate-protein phosphotransferase activity"/>
    <property type="evidence" value="ECO:0007669"/>
    <property type="project" value="UniProtKB-EC"/>
</dbReference>
<dbReference type="EC" id="2.7.3.9" evidence="6 17"/>
<dbReference type="SUPFAM" id="SSF47831">
    <property type="entry name" value="Enzyme I of the PEP:sugar phosphotransferase system HPr-binding (sub)domain"/>
    <property type="match status" value="1"/>
</dbReference>
<evidence type="ECO:0000256" key="14">
    <source>
        <dbReference type="ARBA" id="ARBA00022777"/>
    </source>
</evidence>
<dbReference type="Pfam" id="PF00391">
    <property type="entry name" value="PEP-utilizers"/>
    <property type="match status" value="1"/>
</dbReference>
<feature type="binding site" evidence="19">
    <location>
        <begin position="470"/>
        <end position="471"/>
    </location>
    <ligand>
        <name>phosphoenolpyruvate</name>
        <dbReference type="ChEBI" id="CHEBI:58702"/>
    </ligand>
</feature>
<dbReference type="STRING" id="261392.SAMN02745149_00156"/>
<feature type="binding site" evidence="20">
    <location>
        <position position="447"/>
    </location>
    <ligand>
        <name>Mg(2+)</name>
        <dbReference type="ChEBI" id="CHEBI:18420"/>
    </ligand>
</feature>
<keyword evidence="11 17" id="KW-0808">Transferase</keyword>
<evidence type="ECO:0000256" key="3">
    <source>
        <dbReference type="ARBA" id="ARBA00002728"/>
    </source>
</evidence>
<evidence type="ECO:0000259" key="23">
    <source>
        <dbReference type="Pfam" id="PF05524"/>
    </source>
</evidence>
<keyword evidence="12 17" id="KW-0598">Phosphotransferase system</keyword>
<feature type="domain" description="PEP-utilising enzyme mobile" evidence="21">
    <location>
        <begin position="157"/>
        <end position="229"/>
    </location>
</feature>
<evidence type="ECO:0000256" key="10">
    <source>
        <dbReference type="ARBA" id="ARBA00022597"/>
    </source>
</evidence>
<feature type="binding site" evidence="20">
    <location>
        <position position="471"/>
    </location>
    <ligand>
        <name>Mg(2+)</name>
        <dbReference type="ChEBI" id="CHEBI:18420"/>
    </ligand>
</feature>
<dbReference type="AlphaFoldDB" id="A0A1T4JHM8"/>
<evidence type="ECO:0000256" key="19">
    <source>
        <dbReference type="PIRSR" id="PIRSR000732-2"/>
    </source>
</evidence>
<accession>A0A1T4JHM8</accession>
<dbReference type="GO" id="GO:0005737">
    <property type="term" value="C:cytoplasm"/>
    <property type="evidence" value="ECO:0007669"/>
    <property type="project" value="UniProtKB-SubCell"/>
</dbReference>
<dbReference type="EMBL" id="FUWG01000002">
    <property type="protein sequence ID" value="SJZ29653.1"/>
    <property type="molecule type" value="Genomic_DNA"/>
</dbReference>
<feature type="binding site" evidence="19">
    <location>
        <position position="346"/>
    </location>
    <ligand>
        <name>phosphoenolpyruvate</name>
        <dbReference type="ChEBI" id="CHEBI:58702"/>
    </ligand>
</feature>
<dbReference type="InterPro" id="IPR015813">
    <property type="entry name" value="Pyrv/PenolPyrv_kinase-like_dom"/>
</dbReference>
<dbReference type="Proteomes" id="UP000190423">
    <property type="component" value="Unassembled WGS sequence"/>
</dbReference>
<dbReference type="GeneID" id="78315480"/>
<evidence type="ECO:0000256" key="1">
    <source>
        <dbReference type="ARBA" id="ARBA00000683"/>
    </source>
</evidence>
<evidence type="ECO:0000313" key="24">
    <source>
        <dbReference type="EMBL" id="SJZ29653.1"/>
    </source>
</evidence>
<proteinExistence type="inferred from homology"/>
<evidence type="ECO:0000256" key="5">
    <source>
        <dbReference type="ARBA" id="ARBA00007837"/>
    </source>
</evidence>
<dbReference type="Gene3D" id="3.50.30.10">
    <property type="entry name" value="Phosphohistidine domain"/>
    <property type="match status" value="1"/>
</dbReference>
<evidence type="ECO:0000256" key="12">
    <source>
        <dbReference type="ARBA" id="ARBA00022683"/>
    </source>
</evidence>
<feature type="active site" description="Tele-phosphohistidine intermediate" evidence="18">
    <location>
        <position position="193"/>
    </location>
</feature>
<organism evidence="24 25">
    <name type="scientific">Treponema porcinum</name>
    <dbReference type="NCBI Taxonomy" id="261392"/>
    <lineage>
        <taxon>Bacteria</taxon>
        <taxon>Pseudomonadati</taxon>
        <taxon>Spirochaetota</taxon>
        <taxon>Spirochaetia</taxon>
        <taxon>Spirochaetales</taxon>
        <taxon>Treponemataceae</taxon>
        <taxon>Treponema</taxon>
    </lineage>
</organism>
<dbReference type="PRINTS" id="PR01736">
    <property type="entry name" value="PHPHTRNFRASE"/>
</dbReference>
<evidence type="ECO:0000259" key="21">
    <source>
        <dbReference type="Pfam" id="PF00391"/>
    </source>
</evidence>
<evidence type="ECO:0000256" key="9">
    <source>
        <dbReference type="ARBA" id="ARBA00022490"/>
    </source>
</evidence>
<evidence type="ECO:0000256" key="20">
    <source>
        <dbReference type="PIRSR" id="PIRSR000732-3"/>
    </source>
</evidence>
<dbReference type="SUPFAM" id="SSF52009">
    <property type="entry name" value="Phosphohistidine domain"/>
    <property type="match status" value="1"/>
</dbReference>
<comment type="function">
    <text evidence="3 17">General (non sugar-specific) component of the phosphoenolpyruvate-dependent sugar phosphotransferase system (sugar PTS). This major carbohydrate active-transport system catalyzes the phosphorylation of incoming sugar substrates concomitantly with their translocation across the cell membrane. Enzyme I transfers the phosphoryl group from phosphoenolpyruvate (PEP) to the phosphoryl carrier protein (HPr).</text>
</comment>
<dbReference type="NCBIfam" id="TIGR01417">
    <property type="entry name" value="PTS_I_fam"/>
    <property type="match status" value="1"/>
</dbReference>
<dbReference type="OrthoDB" id="9765468at2"/>
<evidence type="ECO:0000313" key="25">
    <source>
        <dbReference type="Proteomes" id="UP000190423"/>
    </source>
</evidence>
<dbReference type="Gene3D" id="1.10.274.10">
    <property type="entry name" value="PtsI, HPr-binding domain"/>
    <property type="match status" value="1"/>
</dbReference>
<keyword evidence="9 17" id="KW-0963">Cytoplasm</keyword>
<keyword evidence="13 17" id="KW-0479">Metal-binding</keyword>
<evidence type="ECO:0000256" key="7">
    <source>
        <dbReference type="ARBA" id="ARBA00016544"/>
    </source>
</evidence>
<name>A0A1T4JHM8_TREPO</name>
<dbReference type="GO" id="GO:0016301">
    <property type="term" value="F:kinase activity"/>
    <property type="evidence" value="ECO:0007669"/>
    <property type="project" value="UniProtKB-KW"/>
</dbReference>
<evidence type="ECO:0000256" key="15">
    <source>
        <dbReference type="ARBA" id="ARBA00022842"/>
    </source>
</evidence>
<gene>
    <name evidence="24" type="ORF">SAMN02745149_00156</name>
</gene>
<evidence type="ECO:0000256" key="17">
    <source>
        <dbReference type="PIRNR" id="PIRNR000732"/>
    </source>
</evidence>
<dbReference type="InterPro" id="IPR008279">
    <property type="entry name" value="PEP-util_enz_mobile_dom"/>
</dbReference>
<dbReference type="InterPro" id="IPR036618">
    <property type="entry name" value="PtsI_HPr-bd_sf"/>
</dbReference>
<dbReference type="RefSeq" id="WP_078932075.1">
    <property type="nucleotide sequence ID" value="NZ_FUWG01000002.1"/>
</dbReference>
<keyword evidence="14 17" id="KW-0418">Kinase</keyword>
<evidence type="ECO:0000256" key="2">
    <source>
        <dbReference type="ARBA" id="ARBA00001946"/>
    </source>
</evidence>
<evidence type="ECO:0000256" key="16">
    <source>
        <dbReference type="ARBA" id="ARBA00033235"/>
    </source>
</evidence>
<dbReference type="InterPro" id="IPR008731">
    <property type="entry name" value="PTS_EIN"/>
</dbReference>
<dbReference type="PROSITE" id="PS00742">
    <property type="entry name" value="PEP_ENZYMES_2"/>
    <property type="match status" value="1"/>
</dbReference>
<dbReference type="SUPFAM" id="SSF51621">
    <property type="entry name" value="Phosphoenolpyruvate/pyruvate domain"/>
    <property type="match status" value="1"/>
</dbReference>
<dbReference type="PANTHER" id="PTHR46244">
    <property type="entry name" value="PHOSPHOENOLPYRUVATE-PROTEIN PHOSPHOTRANSFERASE"/>
    <property type="match status" value="1"/>
</dbReference>
<evidence type="ECO:0000256" key="8">
    <source>
        <dbReference type="ARBA" id="ARBA00022448"/>
    </source>
</evidence>